<comment type="caution">
    <text evidence="6">The sequence shown here is derived from an EMBL/GenBank/DDBJ whole genome shotgun (WGS) entry which is preliminary data.</text>
</comment>
<evidence type="ECO:0000313" key="6">
    <source>
        <dbReference type="EMBL" id="KAK9720112.1"/>
    </source>
</evidence>
<dbReference type="GO" id="GO:0016779">
    <property type="term" value="F:nucleotidyltransferase activity"/>
    <property type="evidence" value="ECO:0007669"/>
    <property type="project" value="UniProtKB-KW"/>
</dbReference>
<name>A0AAW1KM48_POPJA</name>
<dbReference type="SUPFAM" id="SSF56672">
    <property type="entry name" value="DNA/RNA polymerases"/>
    <property type="match status" value="1"/>
</dbReference>
<dbReference type="Gene3D" id="3.10.10.10">
    <property type="entry name" value="HIV Type 1 Reverse Transcriptase, subunit A, domain 1"/>
    <property type="match status" value="1"/>
</dbReference>
<evidence type="ECO:0000256" key="4">
    <source>
        <dbReference type="ARBA" id="ARBA00022759"/>
    </source>
</evidence>
<keyword evidence="3" id="KW-0540">Nuclease</keyword>
<dbReference type="SUPFAM" id="SSF50630">
    <property type="entry name" value="Acid proteases"/>
    <property type="match status" value="1"/>
</dbReference>
<dbReference type="PANTHER" id="PTHR37984">
    <property type="entry name" value="PROTEIN CBG26694"/>
    <property type="match status" value="1"/>
</dbReference>
<reference evidence="6 7" key="1">
    <citation type="journal article" date="2024" name="BMC Genomics">
        <title>De novo assembly and annotation of Popillia japonica's genome with initial clues to its potential as an invasive pest.</title>
        <authorList>
            <person name="Cucini C."/>
            <person name="Boschi S."/>
            <person name="Funari R."/>
            <person name="Cardaioli E."/>
            <person name="Iannotti N."/>
            <person name="Marturano G."/>
            <person name="Paoli F."/>
            <person name="Bruttini M."/>
            <person name="Carapelli A."/>
            <person name="Frati F."/>
            <person name="Nardi F."/>
        </authorList>
    </citation>
    <scope>NUCLEOTIDE SEQUENCE [LARGE SCALE GENOMIC DNA]</scope>
    <source>
        <strain evidence="6">DMR45628</strain>
    </source>
</reference>
<keyword evidence="7" id="KW-1185">Reference proteome</keyword>
<feature type="region of interest" description="Disordered" evidence="5">
    <location>
        <begin position="1"/>
        <end position="39"/>
    </location>
</feature>
<dbReference type="EMBL" id="JASPKY010000213">
    <property type="protein sequence ID" value="KAK9720112.1"/>
    <property type="molecule type" value="Genomic_DNA"/>
</dbReference>
<evidence type="ECO:0000313" key="7">
    <source>
        <dbReference type="Proteomes" id="UP001458880"/>
    </source>
</evidence>
<evidence type="ECO:0000256" key="2">
    <source>
        <dbReference type="ARBA" id="ARBA00022695"/>
    </source>
</evidence>
<keyword evidence="2" id="KW-0548">Nucleotidyltransferase</keyword>
<protein>
    <recommendedName>
        <fullName evidence="8">Peptidase A2 domain-containing protein</fullName>
    </recommendedName>
</protein>
<accession>A0AAW1KM48</accession>
<dbReference type="InterPro" id="IPR043502">
    <property type="entry name" value="DNA/RNA_pol_sf"/>
</dbReference>
<evidence type="ECO:0008006" key="8">
    <source>
        <dbReference type="Google" id="ProtNLM"/>
    </source>
</evidence>
<evidence type="ECO:0000256" key="5">
    <source>
        <dbReference type="SAM" id="MobiDB-lite"/>
    </source>
</evidence>
<dbReference type="InterPro" id="IPR050951">
    <property type="entry name" value="Retrovirus_Pol_polyprotein"/>
</dbReference>
<dbReference type="PANTHER" id="PTHR37984:SF5">
    <property type="entry name" value="PROTEIN NYNRIN-LIKE"/>
    <property type="match status" value="1"/>
</dbReference>
<proteinExistence type="predicted"/>
<keyword evidence="4" id="KW-0378">Hydrolase</keyword>
<dbReference type="Proteomes" id="UP001458880">
    <property type="component" value="Unassembled WGS sequence"/>
</dbReference>
<dbReference type="Gene3D" id="2.40.70.10">
    <property type="entry name" value="Acid Proteases"/>
    <property type="match status" value="1"/>
</dbReference>
<dbReference type="GO" id="GO:0004519">
    <property type="term" value="F:endonuclease activity"/>
    <property type="evidence" value="ECO:0007669"/>
    <property type="project" value="UniProtKB-KW"/>
</dbReference>
<organism evidence="6 7">
    <name type="scientific">Popillia japonica</name>
    <name type="common">Japanese beetle</name>
    <dbReference type="NCBI Taxonomy" id="7064"/>
    <lineage>
        <taxon>Eukaryota</taxon>
        <taxon>Metazoa</taxon>
        <taxon>Ecdysozoa</taxon>
        <taxon>Arthropoda</taxon>
        <taxon>Hexapoda</taxon>
        <taxon>Insecta</taxon>
        <taxon>Pterygota</taxon>
        <taxon>Neoptera</taxon>
        <taxon>Endopterygota</taxon>
        <taxon>Coleoptera</taxon>
        <taxon>Polyphaga</taxon>
        <taxon>Scarabaeiformia</taxon>
        <taxon>Scarabaeidae</taxon>
        <taxon>Rutelinae</taxon>
        <taxon>Popillia</taxon>
    </lineage>
</organism>
<sequence>MRAGTSSSEDGSKRTTAGRRMRAGTSSSEDGSKRTTFRAKKHQPSERCECCGRSNHIRQNCYFKSALCHICGKRGHISPVYTSKNNKGKNRFKNFKGNSHYIDSNIDKINENVNNDDSDSNLFHIHSLNGNFPPFKVKIKIDNVLLTMEIDTGSATSIISEYTYTKTFVDHRLVRDDIDLKSYNGAIINCIGYFNVNVSYQDTLCNMLKLYVVRDGDPPLMGRDWLRKLNISVNPAISANNISTEDRKAIINRLQKEYSDVFSDGIGINRLQKEYSDVFSDGIGTFKNYEAKLYLKPGATPVFSKARAVPFSIKNKIEQELDNLIERNIIFPVDFSDWATPIVPVI</sequence>
<gene>
    <name evidence="6" type="ORF">QE152_g22276</name>
</gene>
<keyword evidence="1" id="KW-0808">Transferase</keyword>
<dbReference type="GO" id="GO:0071897">
    <property type="term" value="P:DNA biosynthetic process"/>
    <property type="evidence" value="ECO:0007669"/>
    <property type="project" value="UniProtKB-ARBA"/>
</dbReference>
<evidence type="ECO:0000256" key="3">
    <source>
        <dbReference type="ARBA" id="ARBA00022722"/>
    </source>
</evidence>
<dbReference type="InterPro" id="IPR021109">
    <property type="entry name" value="Peptidase_aspartic_dom_sf"/>
</dbReference>
<dbReference type="AlphaFoldDB" id="A0AAW1KM48"/>
<keyword evidence="4" id="KW-0255">Endonuclease</keyword>
<evidence type="ECO:0000256" key="1">
    <source>
        <dbReference type="ARBA" id="ARBA00022679"/>
    </source>
</evidence>